<reference evidence="2" key="1">
    <citation type="submission" date="2022-04" db="EMBL/GenBank/DDBJ databases">
        <title>Carnegiea gigantea Genome sequencing and assembly v2.</title>
        <authorList>
            <person name="Copetti D."/>
            <person name="Sanderson M.J."/>
            <person name="Burquez A."/>
            <person name="Wojciechowski M.F."/>
        </authorList>
    </citation>
    <scope>NUCLEOTIDE SEQUENCE</scope>
    <source>
        <strain evidence="2">SGP5-SGP5p</strain>
        <tissue evidence="2">Aerial part</tissue>
    </source>
</reference>
<organism evidence="2 3">
    <name type="scientific">Carnegiea gigantea</name>
    <dbReference type="NCBI Taxonomy" id="171969"/>
    <lineage>
        <taxon>Eukaryota</taxon>
        <taxon>Viridiplantae</taxon>
        <taxon>Streptophyta</taxon>
        <taxon>Embryophyta</taxon>
        <taxon>Tracheophyta</taxon>
        <taxon>Spermatophyta</taxon>
        <taxon>Magnoliopsida</taxon>
        <taxon>eudicotyledons</taxon>
        <taxon>Gunneridae</taxon>
        <taxon>Pentapetalae</taxon>
        <taxon>Caryophyllales</taxon>
        <taxon>Cactineae</taxon>
        <taxon>Cactaceae</taxon>
        <taxon>Cactoideae</taxon>
        <taxon>Echinocereeae</taxon>
        <taxon>Carnegiea</taxon>
    </lineage>
</organism>
<name>A0A9Q1KE39_9CARY</name>
<keyword evidence="3" id="KW-1185">Reference proteome</keyword>
<sequence length="198" mass="20892">MEAANSARPLPYILTTCPLPDASPPTGRCAYHLLSLRRRSGGHLGQTRVAGPIRSITIGIRLLQSCQVAALSRGRRPNPPQPPLPMRPTPSGPPGLKNKSILSSLEGRHQAGSGPPQSAAHAAIILEVLPSRWVDLDEVRGRLWGANERATGDLRSSPSGFGAAVCSRGLGCGSQQTGPRMPRRGRLVTSLVPVMRGG</sequence>
<gene>
    <name evidence="2" type="ORF">Cgig2_033958</name>
</gene>
<dbReference type="AlphaFoldDB" id="A0A9Q1KE39"/>
<dbReference type="EMBL" id="JAKOGI010000173">
    <property type="protein sequence ID" value="KAJ8441234.1"/>
    <property type="molecule type" value="Genomic_DNA"/>
</dbReference>
<comment type="caution">
    <text evidence="2">The sequence shown here is derived from an EMBL/GenBank/DDBJ whole genome shotgun (WGS) entry which is preliminary data.</text>
</comment>
<evidence type="ECO:0000313" key="2">
    <source>
        <dbReference type="EMBL" id="KAJ8441234.1"/>
    </source>
</evidence>
<dbReference type="Proteomes" id="UP001153076">
    <property type="component" value="Unassembled WGS sequence"/>
</dbReference>
<protein>
    <submittedName>
        <fullName evidence="2">Uncharacterized protein</fullName>
    </submittedName>
</protein>
<proteinExistence type="predicted"/>
<evidence type="ECO:0000313" key="3">
    <source>
        <dbReference type="Proteomes" id="UP001153076"/>
    </source>
</evidence>
<feature type="region of interest" description="Disordered" evidence="1">
    <location>
        <begin position="72"/>
        <end position="100"/>
    </location>
</feature>
<evidence type="ECO:0000256" key="1">
    <source>
        <dbReference type="SAM" id="MobiDB-lite"/>
    </source>
</evidence>
<feature type="compositionally biased region" description="Pro residues" evidence="1">
    <location>
        <begin position="77"/>
        <end position="93"/>
    </location>
</feature>
<accession>A0A9Q1KE39</accession>